<evidence type="ECO:0000313" key="2">
    <source>
        <dbReference type="Proteomes" id="UP000094652"/>
    </source>
</evidence>
<dbReference type="RefSeq" id="WP_069681152.1">
    <property type="nucleotide sequence ID" value="NZ_CP017255.2"/>
</dbReference>
<protein>
    <recommendedName>
        <fullName evidence="3">DUF86 domain-containing protein</fullName>
    </recommendedName>
</protein>
<dbReference type="KEGG" id="ctae:BGI42_14905"/>
<dbReference type="OrthoDB" id="9969294at2"/>
<geneLocation type="plasmid" evidence="2">
    <name>pct2</name>
</geneLocation>
<keyword evidence="2" id="KW-1185">Reference proteome</keyword>
<evidence type="ECO:0008006" key="3">
    <source>
        <dbReference type="Google" id="ProtNLM"/>
    </source>
</evidence>
<dbReference type="Proteomes" id="UP000094652">
    <property type="component" value="Plasmid pCt2"/>
</dbReference>
<organism evidence="1 2">
    <name type="scientific">Clostridium taeniosporum</name>
    <dbReference type="NCBI Taxonomy" id="394958"/>
    <lineage>
        <taxon>Bacteria</taxon>
        <taxon>Bacillati</taxon>
        <taxon>Bacillota</taxon>
        <taxon>Clostridia</taxon>
        <taxon>Eubacteriales</taxon>
        <taxon>Clostridiaceae</taxon>
        <taxon>Clostridium</taxon>
    </lineage>
</organism>
<accession>A0A1D7XNX1</accession>
<proteinExistence type="predicted"/>
<dbReference type="EMBL" id="CP017255">
    <property type="protein sequence ID" value="AOR25033.1"/>
    <property type="molecule type" value="Genomic_DNA"/>
</dbReference>
<evidence type="ECO:0000313" key="1">
    <source>
        <dbReference type="EMBL" id="AOR25033.1"/>
    </source>
</evidence>
<keyword evidence="1" id="KW-0614">Plasmid</keyword>
<gene>
    <name evidence="1" type="ORF">BGI42_14905</name>
</gene>
<name>A0A1D7XNX1_9CLOT</name>
<reference evidence="2" key="1">
    <citation type="submission" date="2016-09" db="EMBL/GenBank/DDBJ databases">
        <title>Genomics of Clostridium taeniosporum, an organism which forms endospores with ribbon-like appendages.</title>
        <authorList>
            <person name="Walker J.R."/>
        </authorList>
    </citation>
    <scope>NUCLEOTIDE SEQUENCE [LARGE SCALE GENOMIC DNA]</scope>
    <source>
        <strain evidence="2">1/k</strain>
        <plasmid evidence="2">Plasmid pct2</plasmid>
    </source>
</reference>
<dbReference type="Gene3D" id="1.20.120.580">
    <property type="entry name" value="bsu32300-like"/>
    <property type="match status" value="1"/>
</dbReference>
<dbReference type="AlphaFoldDB" id="A0A1D7XNX1"/>
<sequence length="147" mass="17189">MTKHINYGKLKRVLSNIRESIGDIDNTLIEYDKSDKKIKVIFENSLRMSIVQLRESIFDAAASLLKCSNISVNSLSGNKEIFDKCVENGYFLNIKKEFFLILTKYRNSACHRYKQPSMADLLDFIKCYREDIHIVISELEYIIEHKN</sequence>
<dbReference type="InterPro" id="IPR037038">
    <property type="entry name" value="HepT-like_sf"/>
</dbReference>